<dbReference type="Gramene" id="OIT05623">
    <property type="protein sequence ID" value="OIT05623"/>
    <property type="gene ID" value="A4A49_09918"/>
</dbReference>
<feature type="region of interest" description="Disordered" evidence="2">
    <location>
        <begin position="1"/>
        <end position="21"/>
    </location>
</feature>
<dbReference type="OMA" id="CEYDEDF"/>
<dbReference type="OrthoDB" id="1917735at2759"/>
<dbReference type="STRING" id="49451.A0A1J6J705"/>
<dbReference type="PANTHER" id="PTHR33083">
    <property type="entry name" value="EXPRESSED PROTEIN"/>
    <property type="match status" value="1"/>
</dbReference>
<dbReference type="KEGG" id="nau:109222790"/>
<dbReference type="GO" id="GO:0010150">
    <property type="term" value="P:leaf senescence"/>
    <property type="evidence" value="ECO:0007669"/>
    <property type="project" value="UniProtKB-ARBA"/>
</dbReference>
<proteinExistence type="inferred from homology"/>
<dbReference type="PANTHER" id="PTHR33083:SF68">
    <property type="entry name" value="SENESCENCE REGULATOR"/>
    <property type="match status" value="1"/>
</dbReference>
<evidence type="ECO:0000256" key="1">
    <source>
        <dbReference type="ARBA" id="ARBA00034773"/>
    </source>
</evidence>
<evidence type="ECO:0000313" key="4">
    <source>
        <dbReference type="Proteomes" id="UP000187609"/>
    </source>
</evidence>
<reference evidence="3" key="1">
    <citation type="submission" date="2016-11" db="EMBL/GenBank/DDBJ databases">
        <title>The genome of Nicotiana attenuata.</title>
        <authorList>
            <person name="Xu S."/>
            <person name="Brockmoeller T."/>
            <person name="Gaquerel E."/>
            <person name="Navarro A."/>
            <person name="Kuhl H."/>
            <person name="Gase K."/>
            <person name="Ling Z."/>
            <person name="Zhou W."/>
            <person name="Kreitzer C."/>
            <person name="Stanke M."/>
            <person name="Tang H."/>
            <person name="Lyons E."/>
            <person name="Pandey P."/>
            <person name="Pandey S.P."/>
            <person name="Timmermann B."/>
            <person name="Baldwin I.T."/>
        </authorList>
    </citation>
    <scope>NUCLEOTIDE SEQUENCE [LARGE SCALE GENOMIC DNA]</scope>
    <source>
        <strain evidence="3">UT</strain>
    </source>
</reference>
<sequence>MEELYGGYNNNRNSGKTQKDGDFQEEDVWAYMKETDFSASSSSRRVKKSSNSTIESIAVPLQKSSTPVKINDKKSKRVSKDGSLVSSDGAVYYGNNVESINEVDEEDDYGDGIVPPHEYIARRLARNQVASFSMMEGVGRTLKGRDLSKLRNAILTKTGFLE</sequence>
<dbReference type="InterPro" id="IPR007608">
    <property type="entry name" value="Senescence_reg_S40"/>
</dbReference>
<evidence type="ECO:0000313" key="3">
    <source>
        <dbReference type="EMBL" id="OIT05623.1"/>
    </source>
</evidence>
<protein>
    <submittedName>
        <fullName evidence="3">Uncharacterized protein</fullName>
    </submittedName>
</protein>
<keyword evidence="4" id="KW-1185">Reference proteome</keyword>
<accession>A0A1J6J705</accession>
<gene>
    <name evidence="3" type="ORF">A4A49_09918</name>
</gene>
<name>A0A1J6J705_NICAT</name>
<organism evidence="3 4">
    <name type="scientific">Nicotiana attenuata</name>
    <name type="common">Coyote tobacco</name>
    <dbReference type="NCBI Taxonomy" id="49451"/>
    <lineage>
        <taxon>Eukaryota</taxon>
        <taxon>Viridiplantae</taxon>
        <taxon>Streptophyta</taxon>
        <taxon>Embryophyta</taxon>
        <taxon>Tracheophyta</taxon>
        <taxon>Spermatophyta</taxon>
        <taxon>Magnoliopsida</taxon>
        <taxon>eudicotyledons</taxon>
        <taxon>Gunneridae</taxon>
        <taxon>Pentapetalae</taxon>
        <taxon>asterids</taxon>
        <taxon>lamiids</taxon>
        <taxon>Solanales</taxon>
        <taxon>Solanaceae</taxon>
        <taxon>Nicotianoideae</taxon>
        <taxon>Nicotianeae</taxon>
        <taxon>Nicotiana</taxon>
    </lineage>
</organism>
<dbReference type="Proteomes" id="UP000187609">
    <property type="component" value="Unassembled WGS sequence"/>
</dbReference>
<comment type="caution">
    <text evidence="3">The sequence shown here is derived from an EMBL/GenBank/DDBJ whole genome shotgun (WGS) entry which is preliminary data.</text>
</comment>
<dbReference type="AlphaFoldDB" id="A0A1J6J705"/>
<comment type="similarity">
    <text evidence="1">Belongs to the senescence regulator S40 family.</text>
</comment>
<dbReference type="Pfam" id="PF04520">
    <property type="entry name" value="Senescence_reg"/>
    <property type="match status" value="1"/>
</dbReference>
<evidence type="ECO:0000256" key="2">
    <source>
        <dbReference type="SAM" id="MobiDB-lite"/>
    </source>
</evidence>
<dbReference type="EMBL" id="MJEQ01037184">
    <property type="protein sequence ID" value="OIT05623.1"/>
    <property type="molecule type" value="Genomic_DNA"/>
</dbReference>
<feature type="region of interest" description="Disordered" evidence="2">
    <location>
        <begin position="36"/>
        <end position="55"/>
    </location>
</feature>